<dbReference type="InterPro" id="IPR012571">
    <property type="entry name" value="Mdm31/Mdm32"/>
</dbReference>
<dbReference type="OrthoDB" id="17678at2759"/>
<evidence type="ECO:0000256" key="2">
    <source>
        <dbReference type="ARBA" id="ARBA00005687"/>
    </source>
</evidence>
<evidence type="ECO:0000256" key="11">
    <source>
        <dbReference type="SAM" id="Phobius"/>
    </source>
</evidence>
<dbReference type="Proteomes" id="UP000187013">
    <property type="component" value="Unassembled WGS sequence"/>
</dbReference>
<dbReference type="GO" id="GO:0007005">
    <property type="term" value="P:mitochondrion organization"/>
    <property type="evidence" value="ECO:0007669"/>
    <property type="project" value="InterPro"/>
</dbReference>
<evidence type="ECO:0000256" key="3">
    <source>
        <dbReference type="ARBA" id="ARBA00022692"/>
    </source>
</evidence>
<dbReference type="AlphaFoldDB" id="A0A1Q3AEB1"/>
<evidence type="ECO:0000256" key="5">
    <source>
        <dbReference type="ARBA" id="ARBA00022946"/>
    </source>
</evidence>
<proteinExistence type="inferred from homology"/>
<gene>
    <name evidence="12" type="ORF">ZYGR_0AK04920</name>
</gene>
<evidence type="ECO:0000256" key="8">
    <source>
        <dbReference type="ARBA" id="ARBA00023136"/>
    </source>
</evidence>
<evidence type="ECO:0000313" key="12">
    <source>
        <dbReference type="EMBL" id="GAV53990.1"/>
    </source>
</evidence>
<evidence type="ECO:0000256" key="1">
    <source>
        <dbReference type="ARBA" id="ARBA00004448"/>
    </source>
</evidence>
<dbReference type="EMBL" id="BDGX01000037">
    <property type="protein sequence ID" value="GAV53990.1"/>
    <property type="molecule type" value="Genomic_DNA"/>
</dbReference>
<evidence type="ECO:0000256" key="10">
    <source>
        <dbReference type="ARBA" id="ARBA00040573"/>
    </source>
</evidence>
<dbReference type="GO" id="GO:0000001">
    <property type="term" value="P:mitochondrion inheritance"/>
    <property type="evidence" value="ECO:0007669"/>
    <property type="project" value="InterPro"/>
</dbReference>
<keyword evidence="4" id="KW-0999">Mitochondrion inner membrane</keyword>
<evidence type="ECO:0000256" key="7">
    <source>
        <dbReference type="ARBA" id="ARBA00023128"/>
    </source>
</evidence>
<comment type="subcellular location">
    <subcellularLocation>
        <location evidence="1">Mitochondrion inner membrane</location>
        <topology evidence="1">Multi-pass membrane protein</topology>
    </subcellularLocation>
</comment>
<dbReference type="PANTHER" id="PTHR31068">
    <property type="entry name" value="MITOCHONDRIAL DISTRIBUTION AND MORPHOLOGY PROTEIN 31"/>
    <property type="match status" value="1"/>
</dbReference>
<dbReference type="GO" id="GO:0005743">
    <property type="term" value="C:mitochondrial inner membrane"/>
    <property type="evidence" value="ECO:0007669"/>
    <property type="project" value="UniProtKB-SubCell"/>
</dbReference>
<name>A0A1Q3AEB1_ZYGRO</name>
<comment type="similarity">
    <text evidence="2">Belongs to the MDM31/MDM32 family.</text>
</comment>
<keyword evidence="8 11" id="KW-0472">Membrane</keyword>
<comment type="caution">
    <text evidence="12">The sequence shown here is derived from an EMBL/GenBank/DDBJ whole genome shotgun (WGS) entry which is preliminary data.</text>
</comment>
<keyword evidence="5" id="KW-0809">Transit peptide</keyword>
<reference evidence="12 13" key="1">
    <citation type="submission" date="2016-08" db="EMBL/GenBank/DDBJ databases">
        <title>Draft genome sequence of allopolyploid Zygosaccharomyces rouxii.</title>
        <authorList>
            <person name="Watanabe J."/>
            <person name="Uehara K."/>
            <person name="Mogi Y."/>
            <person name="Tsukioka Y."/>
        </authorList>
    </citation>
    <scope>NUCLEOTIDE SEQUENCE [LARGE SCALE GENOMIC DNA]</scope>
    <source>
        <strain evidence="12 13">NBRC 110957</strain>
    </source>
</reference>
<keyword evidence="6 11" id="KW-1133">Transmembrane helix</keyword>
<sequence length="593" mass="69149">MRKLLIGSTIRAARNSCLPRTTCLRLSAYGVRNLHRFGKGPLMNQFKKSPNPQDMLSKNTDYLHIQNILLQKNQTRMDKERLLSEATNFYQRFKINTKWLLIRGNRPFSANEISTMFSWLLISQIAWIILGTTTFVSIILLIFNTVFAKEVVGRCIGKMLNAYLDGIDVNFQDALIPEWKKGCIRFNKVELKTSQQEHMEQNEKEPKFEFDLQFHQIELTLNLMKWLWGNGLIQDISVFGMKGDAKVSYANNSNFTEDFLLDWFSNKEYHLGKVQITDSSVNVYDRQVGTNFKLSIYDLEMPQLRFEWMIPDFFNANIVTGAINHSLFSIHKRQHKLPYINELEQDLQHWKRISRLRLDSINVKDLGLNKSNTFNWVEDGDLEIIADVMLPHTETDTGDYDDKSKYMVLDLKFKFKDLKAKFPDSAPKLSTGENIISLEELKPLISYINTQHGIFQSFNDIRHSNSRWDSPQVAIKKTKSYPNVTVISSPSKWPQSEDGQSFKNQEIIKFHDQPAQDNNDIVLRCRIVKNAQELKNMIMFQETGVYDSLSMELYVDLIKMVDEWEYRKKNDWMKLWGTTVVTQLVLFGFGAMV</sequence>
<organism evidence="12 13">
    <name type="scientific">Zygosaccharomyces rouxii</name>
    <dbReference type="NCBI Taxonomy" id="4956"/>
    <lineage>
        <taxon>Eukaryota</taxon>
        <taxon>Fungi</taxon>
        <taxon>Dikarya</taxon>
        <taxon>Ascomycota</taxon>
        <taxon>Saccharomycotina</taxon>
        <taxon>Saccharomycetes</taxon>
        <taxon>Saccharomycetales</taxon>
        <taxon>Saccharomycetaceae</taxon>
        <taxon>Zygosaccharomyces</taxon>
    </lineage>
</organism>
<evidence type="ECO:0000256" key="4">
    <source>
        <dbReference type="ARBA" id="ARBA00022792"/>
    </source>
</evidence>
<feature type="transmembrane region" description="Helical" evidence="11">
    <location>
        <begin position="116"/>
        <end position="143"/>
    </location>
</feature>
<keyword evidence="3 11" id="KW-0812">Transmembrane</keyword>
<evidence type="ECO:0000256" key="9">
    <source>
        <dbReference type="ARBA" id="ARBA00025191"/>
    </source>
</evidence>
<dbReference type="PANTHER" id="PTHR31068:SF1">
    <property type="entry name" value="MITOCHONDRIAL DISTRIBUTION AND MORPHOLOGY PROTEIN 32"/>
    <property type="match status" value="1"/>
</dbReference>
<keyword evidence="7" id="KW-0496">Mitochondrion</keyword>
<comment type="function">
    <text evidence="9">Involved in the organization of the mitochondrial membranes and the global structure of the mitochondria. Also required for mitochondrial distribution and mobility as well as for the maintenance of mitochondrial DNA nucleoids structures.</text>
</comment>
<dbReference type="Pfam" id="PF08118">
    <property type="entry name" value="MDM31_MDM32"/>
    <property type="match status" value="1"/>
</dbReference>
<accession>A0A1Q3AEB1</accession>
<evidence type="ECO:0000313" key="13">
    <source>
        <dbReference type="Proteomes" id="UP000187013"/>
    </source>
</evidence>
<protein>
    <recommendedName>
        <fullName evidence="10">Mitochondrial distribution and morphology protein 32</fullName>
    </recommendedName>
</protein>
<evidence type="ECO:0000256" key="6">
    <source>
        <dbReference type="ARBA" id="ARBA00022989"/>
    </source>
</evidence>